<name>T0YDT0_9ZZZZ</name>
<reference evidence="1" key="1">
    <citation type="submission" date="2013-08" db="EMBL/GenBank/DDBJ databases">
        <authorList>
            <person name="Mendez C."/>
            <person name="Richter M."/>
            <person name="Ferrer M."/>
            <person name="Sanchez J."/>
        </authorList>
    </citation>
    <scope>NUCLEOTIDE SEQUENCE</scope>
</reference>
<comment type="caution">
    <text evidence="1">The sequence shown here is derived from an EMBL/GenBank/DDBJ whole genome shotgun (WGS) entry which is preliminary data.</text>
</comment>
<feature type="non-terminal residue" evidence="1">
    <location>
        <position position="178"/>
    </location>
</feature>
<gene>
    <name evidence="1" type="ORF">B1A_18996</name>
</gene>
<dbReference type="AlphaFoldDB" id="T0YDT0"/>
<evidence type="ECO:0000313" key="1">
    <source>
        <dbReference type="EMBL" id="EQD33511.1"/>
    </source>
</evidence>
<dbReference type="EMBL" id="AUZX01014015">
    <property type="protein sequence ID" value="EQD33511.1"/>
    <property type="molecule type" value="Genomic_DNA"/>
</dbReference>
<accession>T0YDT0</accession>
<proteinExistence type="predicted"/>
<sequence length="178" mass="19740">MGTDKIGRVLKVLGLSDTGLLLGIHRWEIPSQMTNDVEKAEYLVRELCPGGSKVYPIRSENLVQAIVSSSLGNFLPWIAWVLVPVAFPQIRIVLSIKPSAKHLNFIGSFRSLSPKSFEGILPDGSSPEEIPSSAWIPIRPEIFTRIKSDQELTVPDFDAILGISGNSDWTWERLNAML</sequence>
<reference evidence="1" key="2">
    <citation type="journal article" date="2014" name="ISME J.">
        <title>Microbial stratification in low pH oxic and suboxic macroscopic growths along an acid mine drainage.</title>
        <authorList>
            <person name="Mendez-Garcia C."/>
            <person name="Mesa V."/>
            <person name="Sprenger R.R."/>
            <person name="Richter M."/>
            <person name="Diez M.S."/>
            <person name="Solano J."/>
            <person name="Bargiela R."/>
            <person name="Golyshina O.V."/>
            <person name="Manteca A."/>
            <person name="Ramos J.L."/>
            <person name="Gallego J.R."/>
            <person name="Llorente I."/>
            <person name="Martins Dos Santos V.A."/>
            <person name="Jensen O.N."/>
            <person name="Pelaez A.I."/>
            <person name="Sanchez J."/>
            <person name="Ferrer M."/>
        </authorList>
    </citation>
    <scope>NUCLEOTIDE SEQUENCE</scope>
</reference>
<organism evidence="1">
    <name type="scientific">mine drainage metagenome</name>
    <dbReference type="NCBI Taxonomy" id="410659"/>
    <lineage>
        <taxon>unclassified sequences</taxon>
        <taxon>metagenomes</taxon>
        <taxon>ecological metagenomes</taxon>
    </lineage>
</organism>
<protein>
    <submittedName>
        <fullName evidence="1">Uncharacterized protein</fullName>
    </submittedName>
</protein>